<comment type="caution">
    <text evidence="1">The sequence shown here is derived from an EMBL/GenBank/DDBJ whole genome shotgun (WGS) entry which is preliminary data.</text>
</comment>
<dbReference type="EMBL" id="JAUEPS010000021">
    <property type="protein sequence ID" value="KAK0457475.1"/>
    <property type="molecule type" value="Genomic_DNA"/>
</dbReference>
<accession>A0AA39N4Z6</accession>
<reference evidence="1" key="1">
    <citation type="submission" date="2023-06" db="EMBL/GenBank/DDBJ databases">
        <authorList>
            <consortium name="Lawrence Berkeley National Laboratory"/>
            <person name="Ahrendt S."/>
            <person name="Sahu N."/>
            <person name="Indic B."/>
            <person name="Wong-Bajracharya J."/>
            <person name="Merenyi Z."/>
            <person name="Ke H.-M."/>
            <person name="Monk M."/>
            <person name="Kocsube S."/>
            <person name="Drula E."/>
            <person name="Lipzen A."/>
            <person name="Balint B."/>
            <person name="Henrissat B."/>
            <person name="Andreopoulos B."/>
            <person name="Martin F.M."/>
            <person name="Harder C.B."/>
            <person name="Rigling D."/>
            <person name="Ford K.L."/>
            <person name="Foster G.D."/>
            <person name="Pangilinan J."/>
            <person name="Papanicolaou A."/>
            <person name="Barry K."/>
            <person name="LaButti K."/>
            <person name="Viragh M."/>
            <person name="Koriabine M."/>
            <person name="Yan M."/>
            <person name="Riley R."/>
            <person name="Champramary S."/>
            <person name="Plett K.L."/>
            <person name="Tsai I.J."/>
            <person name="Slot J."/>
            <person name="Sipos G."/>
            <person name="Plett J."/>
            <person name="Nagy L.G."/>
            <person name="Grigoriev I.V."/>
        </authorList>
    </citation>
    <scope>NUCLEOTIDE SEQUENCE</scope>
    <source>
        <strain evidence="1">CCBAS 213</strain>
    </source>
</reference>
<gene>
    <name evidence="1" type="ORF">EV420DRAFT_496730</name>
</gene>
<dbReference type="RefSeq" id="XP_060329787.1">
    <property type="nucleotide sequence ID" value="XM_060482374.1"/>
</dbReference>
<dbReference type="AlphaFoldDB" id="A0AA39N4Z6"/>
<sequence length="322" mass="36386">MMSSTNKLLDELVQKHTSKLSYQFPQSFASLLNTNELPKVADADVLAGLSKNVSDALQSVTSDIECLLNTYFQLQTIHHHLLQVDTDCKKAMPPPVARLPTEMLMEIFRVSHAVCDSDDVLNLSWSPHVISHVCHLWRSIAIEKCPEIWADFGLERNRWDFVKDPVALLSLALSRSGNRPLKFLVDGVGGNDCRLVGVLSSETKLHWTAHENRDDGVTEEILQVLVEHCHRWKDVYFDIPLRLFHLLCPIRGRLQALVAFSYNETSDINPSAPISVESDILDGAPVLETITVSYFPNIGSPMVIFIPRMCPKLNSFTDNRRW</sequence>
<keyword evidence="2" id="KW-1185">Reference proteome</keyword>
<dbReference type="GeneID" id="85365922"/>
<protein>
    <recommendedName>
        <fullName evidence="3">F-box domain-containing protein</fullName>
    </recommendedName>
</protein>
<name>A0AA39N4Z6_ARMTA</name>
<evidence type="ECO:0008006" key="3">
    <source>
        <dbReference type="Google" id="ProtNLM"/>
    </source>
</evidence>
<dbReference type="Proteomes" id="UP001175211">
    <property type="component" value="Unassembled WGS sequence"/>
</dbReference>
<evidence type="ECO:0000313" key="1">
    <source>
        <dbReference type="EMBL" id="KAK0457475.1"/>
    </source>
</evidence>
<proteinExistence type="predicted"/>
<evidence type="ECO:0000313" key="2">
    <source>
        <dbReference type="Proteomes" id="UP001175211"/>
    </source>
</evidence>
<organism evidence="1 2">
    <name type="scientific">Armillaria tabescens</name>
    <name type="common">Ringless honey mushroom</name>
    <name type="synonym">Agaricus tabescens</name>
    <dbReference type="NCBI Taxonomy" id="1929756"/>
    <lineage>
        <taxon>Eukaryota</taxon>
        <taxon>Fungi</taxon>
        <taxon>Dikarya</taxon>
        <taxon>Basidiomycota</taxon>
        <taxon>Agaricomycotina</taxon>
        <taxon>Agaricomycetes</taxon>
        <taxon>Agaricomycetidae</taxon>
        <taxon>Agaricales</taxon>
        <taxon>Marasmiineae</taxon>
        <taxon>Physalacriaceae</taxon>
        <taxon>Desarmillaria</taxon>
    </lineage>
</organism>